<feature type="transmembrane region" description="Helical" evidence="7">
    <location>
        <begin position="295"/>
        <end position="313"/>
    </location>
</feature>
<dbReference type="GO" id="GO:0005886">
    <property type="term" value="C:plasma membrane"/>
    <property type="evidence" value="ECO:0007669"/>
    <property type="project" value="TreeGrafter"/>
</dbReference>
<evidence type="ECO:0000256" key="7">
    <source>
        <dbReference type="SAM" id="Phobius"/>
    </source>
</evidence>
<feature type="region of interest" description="Disordered" evidence="6">
    <location>
        <begin position="1"/>
        <end position="90"/>
    </location>
</feature>
<feature type="region of interest" description="Disordered" evidence="6">
    <location>
        <begin position="509"/>
        <end position="541"/>
    </location>
</feature>
<sequence length="738" mass="79149">MSAAQPTTETPPQTPTAPSAHDTPHSYQSFGDLVQSPTSPHARKGIFSQTFSRFPSTPIRGAAGGARERGGSGDAGESGGAEEDEIVAKDGPKRRTLGTLDLINLTVGLAGAQLAWTVEMAYGTPYLLSLGLTKQGTSLVWMAGPLSGLIVQPLVGALSDSSNSRYRRRFYIVVSAVLIVISTLFVAYARQLSDFICSLSGLGDWDPSQKEREQTVAIWIGVVGFYVLDFSLNGLQASLRALVLDMSPTSQQNLSNAWLGRQTHLANIFGYLFGYFDLGHFSGLAWVGGGQFRKLAVISCTVMSATVAVTCVTQKEDSRRDSGGRGARSAWRVVLGNVKENIRTLPLPVRRVCYVQFFAWTSWFPFLFYATTYVAEALYSSLPPDAPTPSPDTATRAGSFALLIYALVSLAAGAFIPYLTTLGDQPFFQRLSYTSRSGRMTRLILSSITPSNCWTFGLWTYAVGIVGTFFASGPKGATAVVAFLGIPWAITCWVPFALVMEYIRELENESPSPGSNESSPILSSAPASSSSPARKHSRPPFRATNRQTSFVFPTRYNSPPPPSINRNGRENAERALTECDPLLPPHGRYAKRALPPSLTPQGERQSLRPSGGTILGIHNLAIVAPQFFVAIVSAVIFQITSPSVSKGLALVAQALAGGNDQHGGGGGGEGELKATNDVVWVLRFGGLAAIGGAFASRYLIKPRTEAEYVERVLYGDQLEGEDTDADGDGGRIGENEED</sequence>
<gene>
    <name evidence="8" type="primary">SPOSA6832_04637</name>
</gene>
<feature type="region of interest" description="Disordered" evidence="6">
    <location>
        <begin position="717"/>
        <end position="738"/>
    </location>
</feature>
<dbReference type="GO" id="GO:0008506">
    <property type="term" value="F:sucrose:proton symporter activity"/>
    <property type="evidence" value="ECO:0007669"/>
    <property type="project" value="TreeGrafter"/>
</dbReference>
<dbReference type="OrthoDB" id="28755at2759"/>
<comment type="subcellular location">
    <subcellularLocation>
        <location evidence="1">Membrane</location>
        <topology evidence="1">Multi-pass membrane protein</topology>
    </subcellularLocation>
</comment>
<feature type="transmembrane region" description="Helical" evidence="7">
    <location>
        <begin position="680"/>
        <end position="700"/>
    </location>
</feature>
<feature type="transmembrane region" description="Helical" evidence="7">
    <location>
        <begin position="357"/>
        <end position="379"/>
    </location>
</feature>
<reference evidence="9" key="1">
    <citation type="submission" date="2015-02" db="EMBL/GenBank/DDBJ databases">
        <authorList>
            <person name="Gon?alves P."/>
        </authorList>
    </citation>
    <scope>NUCLEOTIDE SEQUENCE [LARGE SCALE GENOMIC DNA]</scope>
</reference>
<feature type="non-terminal residue" evidence="8">
    <location>
        <position position="1"/>
    </location>
</feature>
<feature type="transmembrane region" description="Helical" evidence="7">
    <location>
        <begin position="443"/>
        <end position="471"/>
    </location>
</feature>
<evidence type="ECO:0000256" key="1">
    <source>
        <dbReference type="ARBA" id="ARBA00004141"/>
    </source>
</evidence>
<evidence type="ECO:0000256" key="4">
    <source>
        <dbReference type="ARBA" id="ARBA00022989"/>
    </source>
</evidence>
<feature type="transmembrane region" description="Helical" evidence="7">
    <location>
        <begin position="477"/>
        <end position="499"/>
    </location>
</feature>
<feature type="region of interest" description="Disordered" evidence="6">
    <location>
        <begin position="579"/>
        <end position="607"/>
    </location>
</feature>
<organism evidence="8 9">
    <name type="scientific">Sporidiobolus salmonicolor</name>
    <name type="common">Yeast-like fungus</name>
    <name type="synonym">Sporobolomyces salmonicolor</name>
    <dbReference type="NCBI Taxonomy" id="5005"/>
    <lineage>
        <taxon>Eukaryota</taxon>
        <taxon>Fungi</taxon>
        <taxon>Dikarya</taxon>
        <taxon>Basidiomycota</taxon>
        <taxon>Pucciniomycotina</taxon>
        <taxon>Microbotryomycetes</taxon>
        <taxon>Sporidiobolales</taxon>
        <taxon>Sporidiobolaceae</taxon>
        <taxon>Sporobolomyces</taxon>
    </lineage>
</organism>
<proteinExistence type="predicted"/>
<dbReference type="Proteomes" id="UP000243876">
    <property type="component" value="Unassembled WGS sequence"/>
</dbReference>
<dbReference type="InterPro" id="IPR036259">
    <property type="entry name" value="MFS_trans_sf"/>
</dbReference>
<dbReference type="SUPFAM" id="SSF103473">
    <property type="entry name" value="MFS general substrate transporter"/>
    <property type="match status" value="1"/>
</dbReference>
<feature type="transmembrane region" description="Helical" evidence="7">
    <location>
        <begin position="268"/>
        <end position="289"/>
    </location>
</feature>
<keyword evidence="9" id="KW-1185">Reference proteome</keyword>
<feature type="transmembrane region" description="Helical" evidence="7">
    <location>
        <begin position="216"/>
        <end position="235"/>
    </location>
</feature>
<name>A0A0D6ESI5_SPOSA</name>
<feature type="compositionally biased region" description="Acidic residues" evidence="6">
    <location>
        <begin position="718"/>
        <end position="727"/>
    </location>
</feature>
<evidence type="ECO:0000313" key="8">
    <source>
        <dbReference type="EMBL" id="CEQ42778.1"/>
    </source>
</evidence>
<feature type="transmembrane region" description="Helical" evidence="7">
    <location>
        <begin position="399"/>
        <end position="422"/>
    </location>
</feature>
<dbReference type="Gene3D" id="1.20.1250.20">
    <property type="entry name" value="MFS general substrate transporter like domains"/>
    <property type="match status" value="1"/>
</dbReference>
<feature type="transmembrane region" description="Helical" evidence="7">
    <location>
        <begin position="170"/>
        <end position="189"/>
    </location>
</feature>
<feature type="compositionally biased region" description="Polar residues" evidence="6">
    <location>
        <begin position="25"/>
        <end position="39"/>
    </location>
</feature>
<dbReference type="EMBL" id="CENE01000035">
    <property type="protein sequence ID" value="CEQ42778.1"/>
    <property type="molecule type" value="Genomic_DNA"/>
</dbReference>
<keyword evidence="2" id="KW-0813">Transport</keyword>
<feature type="compositionally biased region" description="Low complexity" evidence="6">
    <location>
        <begin position="1"/>
        <end position="20"/>
    </location>
</feature>
<keyword evidence="3 7" id="KW-0812">Transmembrane</keyword>
<protein>
    <submittedName>
        <fullName evidence="8">SPOSA6832_04637-mRNA-1:cds</fullName>
    </submittedName>
</protein>
<feature type="compositionally biased region" description="Basic and acidic residues" evidence="6">
    <location>
        <begin position="728"/>
        <end position="738"/>
    </location>
</feature>
<feature type="compositionally biased region" description="Low complexity" evidence="6">
    <location>
        <begin position="509"/>
        <end position="532"/>
    </location>
</feature>
<feature type="transmembrane region" description="Helical" evidence="7">
    <location>
        <begin position="99"/>
        <end position="118"/>
    </location>
</feature>
<dbReference type="PANTHER" id="PTHR19432:SF35">
    <property type="entry name" value="SOLUTE CARRIER FAMILY 45 MEMBER 3 ISOFORM X1"/>
    <property type="match status" value="1"/>
</dbReference>
<dbReference type="AlphaFoldDB" id="A0A0D6ESI5"/>
<evidence type="ECO:0000256" key="6">
    <source>
        <dbReference type="SAM" id="MobiDB-lite"/>
    </source>
</evidence>
<evidence type="ECO:0000256" key="2">
    <source>
        <dbReference type="ARBA" id="ARBA00022448"/>
    </source>
</evidence>
<evidence type="ECO:0000313" key="9">
    <source>
        <dbReference type="Proteomes" id="UP000243876"/>
    </source>
</evidence>
<evidence type="ECO:0000256" key="5">
    <source>
        <dbReference type="ARBA" id="ARBA00023136"/>
    </source>
</evidence>
<keyword evidence="4 7" id="KW-1133">Transmembrane helix</keyword>
<feature type="transmembrane region" description="Helical" evidence="7">
    <location>
        <begin position="614"/>
        <end position="639"/>
    </location>
</feature>
<feature type="transmembrane region" description="Helical" evidence="7">
    <location>
        <begin position="138"/>
        <end position="158"/>
    </location>
</feature>
<keyword evidence="5 7" id="KW-0472">Membrane</keyword>
<accession>A0A0D6ESI5</accession>
<dbReference type="PANTHER" id="PTHR19432">
    <property type="entry name" value="SUGAR TRANSPORTER"/>
    <property type="match status" value="1"/>
</dbReference>
<evidence type="ECO:0000256" key="3">
    <source>
        <dbReference type="ARBA" id="ARBA00022692"/>
    </source>
</evidence>